<dbReference type="EMBL" id="OU892282">
    <property type="protein sequence ID" value="CAG9770713.1"/>
    <property type="molecule type" value="Genomic_DNA"/>
</dbReference>
<sequence>MAKLDDFLGKKKETAPILDLSKTACNSKEEFRRLLEKVPDFKIKPEKAETVKIKDKNFKFKSGKKDLKNLKEPYLFMNPLPVEMQKLKISDLAEVTIDWKMLTTLRPKNKVEENYFSRLVELGKLQNKSRAAEKRQFQMDPQIRKSKNKAGVVEMRVVSCAECGEDFCNGKMCSKFGYDSFAHQTEVPKTAQKIVSPDSGEKGKKKLTKRKSRSKSKSKGSKGTAKSKSKSPRKKSPLKTKRK</sequence>
<gene>
    <name evidence="2" type="ORF">CEUTPL_LOCUS11161</name>
</gene>
<proteinExistence type="predicted"/>
<dbReference type="OrthoDB" id="8250201at2759"/>
<evidence type="ECO:0000256" key="1">
    <source>
        <dbReference type="SAM" id="MobiDB-lite"/>
    </source>
</evidence>
<accession>A0A9N9MWW2</accession>
<evidence type="ECO:0000313" key="3">
    <source>
        <dbReference type="Proteomes" id="UP001152799"/>
    </source>
</evidence>
<organism evidence="2 3">
    <name type="scientific">Ceutorhynchus assimilis</name>
    <name type="common">cabbage seed weevil</name>
    <dbReference type="NCBI Taxonomy" id="467358"/>
    <lineage>
        <taxon>Eukaryota</taxon>
        <taxon>Metazoa</taxon>
        <taxon>Ecdysozoa</taxon>
        <taxon>Arthropoda</taxon>
        <taxon>Hexapoda</taxon>
        <taxon>Insecta</taxon>
        <taxon>Pterygota</taxon>
        <taxon>Neoptera</taxon>
        <taxon>Endopterygota</taxon>
        <taxon>Coleoptera</taxon>
        <taxon>Polyphaga</taxon>
        <taxon>Cucujiformia</taxon>
        <taxon>Curculionidae</taxon>
        <taxon>Ceutorhynchinae</taxon>
        <taxon>Ceutorhynchus</taxon>
    </lineage>
</organism>
<protein>
    <submittedName>
        <fullName evidence="2">Uncharacterized protein</fullName>
    </submittedName>
</protein>
<evidence type="ECO:0000313" key="2">
    <source>
        <dbReference type="EMBL" id="CAG9770713.1"/>
    </source>
</evidence>
<keyword evidence="3" id="KW-1185">Reference proteome</keyword>
<dbReference type="AlphaFoldDB" id="A0A9N9MWW2"/>
<dbReference type="Proteomes" id="UP001152799">
    <property type="component" value="Chromosome 6"/>
</dbReference>
<reference evidence="2" key="1">
    <citation type="submission" date="2022-01" db="EMBL/GenBank/DDBJ databases">
        <authorList>
            <person name="King R."/>
        </authorList>
    </citation>
    <scope>NUCLEOTIDE SEQUENCE</scope>
</reference>
<name>A0A9N9MWW2_9CUCU</name>
<feature type="region of interest" description="Disordered" evidence="1">
    <location>
        <begin position="189"/>
        <end position="243"/>
    </location>
</feature>
<feature type="compositionally biased region" description="Basic residues" evidence="1">
    <location>
        <begin position="203"/>
        <end position="243"/>
    </location>
</feature>